<evidence type="ECO:0000256" key="3">
    <source>
        <dbReference type="ARBA" id="ARBA00023125"/>
    </source>
</evidence>
<dbReference type="PANTHER" id="PTHR30427">
    <property type="entry name" value="TRANSCRIPTIONAL ACTIVATOR PROTEIN LYSR"/>
    <property type="match status" value="1"/>
</dbReference>
<keyword evidence="4" id="KW-0804">Transcription</keyword>
<dbReference type="PROSITE" id="PS50931">
    <property type="entry name" value="HTH_LYSR"/>
    <property type="match status" value="1"/>
</dbReference>
<dbReference type="GO" id="GO:0003700">
    <property type="term" value="F:DNA-binding transcription factor activity"/>
    <property type="evidence" value="ECO:0007669"/>
    <property type="project" value="InterPro"/>
</dbReference>
<keyword evidence="3" id="KW-0238">DNA-binding</keyword>
<evidence type="ECO:0000256" key="5">
    <source>
        <dbReference type="SAM" id="MobiDB-lite"/>
    </source>
</evidence>
<sequence>MAGAVELRQLETFCAIIAGGSLTAAARLTGRSQPAISRQLQELEAALGFTLFERNGPRITPTEQGLRFHDEVEPSLAGLRRLEERAEAIARGELASLDIAAIPALAMGLIPRALARLPAEDLPRNLGLGAVPAGEVVRQLLDRRAVLGFASLPVDHQGLDVHWLGESRCVAVLPAAHPLAGETCLPLRALDGERLITVADPHRLRHRIETALARAEARPRGLMAVNASILAASAARAGLGVALIDPVTAQGLPATGLAIRPLDTAIPFFWSVLTPAARPPSLLTRRVIEAAREAAEELPGFRLHPPRSMDLLTARQAASPQDDPRDNEEPAR</sequence>
<proteinExistence type="inferred from homology"/>
<dbReference type="AlphaFoldDB" id="A0A379MYW6"/>
<organism evidence="7 8">
    <name type="scientific">Roseomonas mucosa</name>
    <dbReference type="NCBI Taxonomy" id="207340"/>
    <lineage>
        <taxon>Bacteria</taxon>
        <taxon>Pseudomonadati</taxon>
        <taxon>Pseudomonadota</taxon>
        <taxon>Alphaproteobacteria</taxon>
        <taxon>Acetobacterales</taxon>
        <taxon>Roseomonadaceae</taxon>
        <taxon>Roseomonas</taxon>
    </lineage>
</organism>
<evidence type="ECO:0000259" key="6">
    <source>
        <dbReference type="PROSITE" id="PS50931"/>
    </source>
</evidence>
<feature type="region of interest" description="Disordered" evidence="5">
    <location>
        <begin position="299"/>
        <end position="332"/>
    </location>
</feature>
<feature type="compositionally biased region" description="Basic and acidic residues" evidence="5">
    <location>
        <begin position="322"/>
        <end position="332"/>
    </location>
</feature>
<dbReference type="GO" id="GO:0043565">
    <property type="term" value="F:sequence-specific DNA binding"/>
    <property type="evidence" value="ECO:0007669"/>
    <property type="project" value="TreeGrafter"/>
</dbReference>
<dbReference type="InterPro" id="IPR005119">
    <property type="entry name" value="LysR_subst-bd"/>
</dbReference>
<dbReference type="SUPFAM" id="SSF46785">
    <property type="entry name" value="Winged helix' DNA-binding domain"/>
    <property type="match status" value="1"/>
</dbReference>
<feature type="domain" description="HTH lysR-type" evidence="6">
    <location>
        <begin position="5"/>
        <end position="62"/>
    </location>
</feature>
<dbReference type="SUPFAM" id="SSF53850">
    <property type="entry name" value="Periplasmic binding protein-like II"/>
    <property type="match status" value="1"/>
</dbReference>
<evidence type="ECO:0000256" key="4">
    <source>
        <dbReference type="ARBA" id="ARBA00023163"/>
    </source>
</evidence>
<gene>
    <name evidence="7" type="primary">benM_2</name>
    <name evidence="7" type="ORF">NCTC13291_01728</name>
</gene>
<accession>A0A379MYW6</accession>
<reference evidence="7 8" key="1">
    <citation type="submission" date="2018-06" db="EMBL/GenBank/DDBJ databases">
        <authorList>
            <consortium name="Pathogen Informatics"/>
            <person name="Doyle S."/>
        </authorList>
    </citation>
    <scope>NUCLEOTIDE SEQUENCE [LARGE SCALE GENOMIC DNA]</scope>
    <source>
        <strain evidence="7 8">NCTC13291</strain>
    </source>
</reference>
<dbReference type="PANTHER" id="PTHR30427:SF1">
    <property type="entry name" value="TRANSCRIPTIONAL ACTIVATOR PROTEIN LYSR"/>
    <property type="match status" value="1"/>
</dbReference>
<dbReference type="OrthoDB" id="8479870at2"/>
<dbReference type="Proteomes" id="UP000254919">
    <property type="component" value="Unassembled WGS sequence"/>
</dbReference>
<protein>
    <submittedName>
        <fullName evidence="7">Ben and cat operon transcriptional regulator</fullName>
    </submittedName>
</protein>
<dbReference type="InterPro" id="IPR000847">
    <property type="entry name" value="LysR_HTH_N"/>
</dbReference>
<dbReference type="Gene3D" id="3.40.190.290">
    <property type="match status" value="1"/>
</dbReference>
<keyword evidence="2" id="KW-0805">Transcription regulation</keyword>
<evidence type="ECO:0000256" key="2">
    <source>
        <dbReference type="ARBA" id="ARBA00023015"/>
    </source>
</evidence>
<dbReference type="InterPro" id="IPR036390">
    <property type="entry name" value="WH_DNA-bd_sf"/>
</dbReference>
<comment type="similarity">
    <text evidence="1">Belongs to the LysR transcriptional regulatory family.</text>
</comment>
<dbReference type="GO" id="GO:0010628">
    <property type="term" value="P:positive regulation of gene expression"/>
    <property type="evidence" value="ECO:0007669"/>
    <property type="project" value="TreeGrafter"/>
</dbReference>
<dbReference type="Pfam" id="PF03466">
    <property type="entry name" value="LysR_substrate"/>
    <property type="match status" value="1"/>
</dbReference>
<dbReference type="PRINTS" id="PR00039">
    <property type="entry name" value="HTHLYSR"/>
</dbReference>
<dbReference type="Pfam" id="PF00126">
    <property type="entry name" value="HTH_1"/>
    <property type="match status" value="1"/>
</dbReference>
<dbReference type="Gene3D" id="1.10.10.10">
    <property type="entry name" value="Winged helix-like DNA-binding domain superfamily/Winged helix DNA-binding domain"/>
    <property type="match status" value="1"/>
</dbReference>
<evidence type="ECO:0000256" key="1">
    <source>
        <dbReference type="ARBA" id="ARBA00009437"/>
    </source>
</evidence>
<dbReference type="EMBL" id="UGVN01000001">
    <property type="protein sequence ID" value="SUE40171.1"/>
    <property type="molecule type" value="Genomic_DNA"/>
</dbReference>
<dbReference type="InterPro" id="IPR036388">
    <property type="entry name" value="WH-like_DNA-bd_sf"/>
</dbReference>
<evidence type="ECO:0000313" key="7">
    <source>
        <dbReference type="EMBL" id="SUE40171.1"/>
    </source>
</evidence>
<name>A0A379MYW6_9PROT</name>
<evidence type="ECO:0000313" key="8">
    <source>
        <dbReference type="Proteomes" id="UP000254919"/>
    </source>
</evidence>